<comment type="caution">
    <text evidence="6">The sequence shown here is derived from an EMBL/GenBank/DDBJ whole genome shotgun (WGS) entry which is preliminary data.</text>
</comment>
<dbReference type="EC" id="2.4.1.-" evidence="4"/>
<dbReference type="Pfam" id="PF26168">
    <property type="entry name" value="Glyco_transf_N"/>
    <property type="match status" value="1"/>
</dbReference>
<organism evidence="6 7">
    <name type="scientific">Stephania yunnanensis</name>
    <dbReference type="NCBI Taxonomy" id="152371"/>
    <lineage>
        <taxon>Eukaryota</taxon>
        <taxon>Viridiplantae</taxon>
        <taxon>Streptophyta</taxon>
        <taxon>Embryophyta</taxon>
        <taxon>Tracheophyta</taxon>
        <taxon>Spermatophyta</taxon>
        <taxon>Magnoliopsida</taxon>
        <taxon>Ranunculales</taxon>
        <taxon>Menispermaceae</taxon>
        <taxon>Menispermoideae</taxon>
        <taxon>Cissampelideae</taxon>
        <taxon>Stephania</taxon>
    </lineage>
</organism>
<dbReference type="Proteomes" id="UP001420932">
    <property type="component" value="Unassembled WGS sequence"/>
</dbReference>
<dbReference type="EMBL" id="JBBNAF010000006">
    <property type="protein sequence ID" value="KAK9134246.1"/>
    <property type="molecule type" value="Genomic_DNA"/>
</dbReference>
<feature type="domain" description="Glycosyltransferase N-terminal" evidence="5">
    <location>
        <begin position="31"/>
        <end position="171"/>
    </location>
</feature>
<evidence type="ECO:0000256" key="3">
    <source>
        <dbReference type="RuleBase" id="RU003718"/>
    </source>
</evidence>
<keyword evidence="3" id="KW-0328">Glycosyltransferase</keyword>
<dbReference type="FunFam" id="3.40.50.2000:FF:000055">
    <property type="entry name" value="Glycosyltransferase"/>
    <property type="match status" value="1"/>
</dbReference>
<evidence type="ECO:0000256" key="1">
    <source>
        <dbReference type="ARBA" id="ARBA00009995"/>
    </source>
</evidence>
<keyword evidence="2 3" id="KW-0808">Transferase</keyword>
<dbReference type="CDD" id="cd03784">
    <property type="entry name" value="GT1_Gtf-like"/>
    <property type="match status" value="1"/>
</dbReference>
<name>A0AAP0PB26_9MAGN</name>
<dbReference type="InterPro" id="IPR035595">
    <property type="entry name" value="UDP_glycos_trans_CS"/>
</dbReference>
<dbReference type="FunFam" id="3.40.50.2000:FF:000027">
    <property type="entry name" value="Glycosyltransferase"/>
    <property type="match status" value="1"/>
</dbReference>
<proteinExistence type="inferred from homology"/>
<dbReference type="AlphaFoldDB" id="A0AAP0PB26"/>
<dbReference type="Pfam" id="PF00201">
    <property type="entry name" value="UDPGT"/>
    <property type="match status" value="1"/>
</dbReference>
<dbReference type="SUPFAM" id="SSF53756">
    <property type="entry name" value="UDP-Glycosyltransferase/glycogen phosphorylase"/>
    <property type="match status" value="1"/>
</dbReference>
<keyword evidence="7" id="KW-1185">Reference proteome</keyword>
<evidence type="ECO:0000313" key="6">
    <source>
        <dbReference type="EMBL" id="KAK9134246.1"/>
    </source>
</evidence>
<dbReference type="Gene3D" id="3.40.50.2000">
    <property type="entry name" value="Glycogen Phosphorylase B"/>
    <property type="match status" value="2"/>
</dbReference>
<evidence type="ECO:0000256" key="2">
    <source>
        <dbReference type="ARBA" id="ARBA00022679"/>
    </source>
</evidence>
<dbReference type="InterPro" id="IPR058980">
    <property type="entry name" value="Glyco_transf_N"/>
</dbReference>
<accession>A0AAP0PB26</accession>
<dbReference type="PANTHER" id="PTHR11926:SF774">
    <property type="entry name" value="UDP-GLYCOSYLTRANSFERASE 85A1-RELATED"/>
    <property type="match status" value="1"/>
</dbReference>
<evidence type="ECO:0000259" key="5">
    <source>
        <dbReference type="Pfam" id="PF26168"/>
    </source>
</evidence>
<dbReference type="PANTHER" id="PTHR11926">
    <property type="entry name" value="GLUCOSYL/GLUCURONOSYL TRANSFERASES"/>
    <property type="match status" value="1"/>
</dbReference>
<protein>
    <recommendedName>
        <fullName evidence="4">Glycosyltransferase</fullName>
        <ecNumber evidence="4">2.4.1.-</ecNumber>
    </recommendedName>
</protein>
<reference evidence="6 7" key="1">
    <citation type="submission" date="2024-01" db="EMBL/GenBank/DDBJ databases">
        <title>Genome assemblies of Stephania.</title>
        <authorList>
            <person name="Yang L."/>
        </authorList>
    </citation>
    <scope>NUCLEOTIDE SEQUENCE [LARGE SCALE GENOMIC DNA]</scope>
    <source>
        <strain evidence="6">YNDBR</strain>
        <tissue evidence="6">Leaf</tissue>
    </source>
</reference>
<sequence>MTYIYNQLTILHFLMGSLVLNKNNKKKGHAVCIPYPAQGHISPMLKLSKLLHSHGFHITFVNTLYNHHRLVASRGPESIQGTTSFHFEAIPDGLPPSDKDSINATQDIPTLSNSIHKTGAAPFRDLLRRLDASPDVPGVTCVVSDGAMSFTLDVAEELGVPEFVFFTTSACGFLAYVYYEELVKRGYVPFKDDGCFTNGYLDTTIDWIPGLEGIRLRDLPTFIRTTDPNAIMLNFNIEQLRNASRAKAILLNTFEDLEEKVLKAIRSCFRLVLTIGPLQLISKEITPCSTITTKDGHEHELVSSIECNLWREDHECINWLDKREPKSVVYVNFGSITVMTQEQLSEFAWGLANSGDYFLWIIRPDLVSNGPILLPKEFILETKERAMLTNWCAQEKVLSHPSLGVFLTHSGWNSTIESVGEGVPMICWPFFAEQQTNCKFVCSDWANGIEIESDVRRDVVERKIREMMEGETGKVLREKALEWRLKARVAVKPGGSSYINFNYLINELLLDNSNSTANN</sequence>
<gene>
    <name evidence="6" type="ORF">Syun_013576</name>
</gene>
<comment type="similarity">
    <text evidence="1 3">Belongs to the UDP-glycosyltransferase family.</text>
</comment>
<dbReference type="GO" id="GO:0080043">
    <property type="term" value="F:quercetin 3-O-glucosyltransferase activity"/>
    <property type="evidence" value="ECO:0007669"/>
    <property type="project" value="TreeGrafter"/>
</dbReference>
<evidence type="ECO:0000256" key="4">
    <source>
        <dbReference type="RuleBase" id="RU362057"/>
    </source>
</evidence>
<dbReference type="InterPro" id="IPR002213">
    <property type="entry name" value="UDP_glucos_trans"/>
</dbReference>
<evidence type="ECO:0000313" key="7">
    <source>
        <dbReference type="Proteomes" id="UP001420932"/>
    </source>
</evidence>
<dbReference type="PROSITE" id="PS00375">
    <property type="entry name" value="UDPGT"/>
    <property type="match status" value="1"/>
</dbReference>
<dbReference type="GO" id="GO:0080044">
    <property type="term" value="F:quercetin 7-O-glucosyltransferase activity"/>
    <property type="evidence" value="ECO:0007669"/>
    <property type="project" value="TreeGrafter"/>
</dbReference>